<feature type="domain" description="Serine aminopeptidase S33" evidence="2">
    <location>
        <begin position="70"/>
        <end position="174"/>
    </location>
</feature>
<accession>A0A1F5ZJB0</accession>
<dbReference type="Gene3D" id="3.40.50.1820">
    <property type="entry name" value="alpha/beta hydrolase"/>
    <property type="match status" value="1"/>
</dbReference>
<gene>
    <name evidence="3" type="ORF">A3D77_04480</name>
</gene>
<dbReference type="InterPro" id="IPR052920">
    <property type="entry name" value="DNA-binding_regulatory"/>
</dbReference>
<dbReference type="InterPro" id="IPR022742">
    <property type="entry name" value="Hydrolase_4"/>
</dbReference>
<keyword evidence="1" id="KW-0472">Membrane</keyword>
<dbReference type="AlphaFoldDB" id="A0A1F5ZJB0"/>
<dbReference type="STRING" id="1798382.A3D77_04480"/>
<comment type="caution">
    <text evidence="3">The sequence shown here is derived from an EMBL/GenBank/DDBJ whole genome shotgun (WGS) entry which is preliminary data.</text>
</comment>
<keyword evidence="1" id="KW-1133">Transmembrane helix</keyword>
<dbReference type="InterPro" id="IPR029058">
    <property type="entry name" value="AB_hydrolase_fold"/>
</dbReference>
<dbReference type="SUPFAM" id="SSF53474">
    <property type="entry name" value="alpha/beta-Hydrolases"/>
    <property type="match status" value="1"/>
</dbReference>
<dbReference type="EMBL" id="MFJL01000044">
    <property type="protein sequence ID" value="OGG12569.1"/>
    <property type="molecule type" value="Genomic_DNA"/>
</dbReference>
<dbReference type="PANTHER" id="PTHR43358">
    <property type="entry name" value="ALPHA/BETA-HYDROLASE"/>
    <property type="match status" value="1"/>
</dbReference>
<sequence length="290" mass="32474">MKVLILLASIISLLLFSLFFYIWYRLRVKLHLHAASDKRPLPAGWTANTFFITNRDGGKIAYWYFPVTGPKAIVILIHGYSNPGGKAQMLGHAEYLRNAGYSTVLLDLRSYGESKGNKITLGVAEWKDVEAVFDHIKSLSENKGKKIGFLGISMGGTTALTTAGETGKGDFVIASVPYANFSSLFHFQIKAAGLSPTIFYPFMKIAAFIELGRDYERFSPSTVIKNIKSPILLISAKQDEELNWKDAKNLYELANSPKEYWEADSLHDVFSAHPAEFKQHVLSFLQKYAF</sequence>
<evidence type="ECO:0000259" key="2">
    <source>
        <dbReference type="Pfam" id="PF12146"/>
    </source>
</evidence>
<protein>
    <recommendedName>
        <fullName evidence="2">Serine aminopeptidase S33 domain-containing protein</fullName>
    </recommendedName>
</protein>
<dbReference type="Proteomes" id="UP000176923">
    <property type="component" value="Unassembled WGS sequence"/>
</dbReference>
<evidence type="ECO:0000313" key="3">
    <source>
        <dbReference type="EMBL" id="OGG12569.1"/>
    </source>
</evidence>
<organism evidence="3 4">
    <name type="scientific">Candidatus Gottesmanbacteria bacterium RIFCSPHIGHO2_02_FULL_39_11</name>
    <dbReference type="NCBI Taxonomy" id="1798382"/>
    <lineage>
        <taxon>Bacteria</taxon>
        <taxon>Candidatus Gottesmaniibacteriota</taxon>
    </lineage>
</organism>
<dbReference type="PANTHER" id="PTHR43358:SF4">
    <property type="entry name" value="ALPHA_BETA HYDROLASE FOLD-1 DOMAIN-CONTAINING PROTEIN"/>
    <property type="match status" value="1"/>
</dbReference>
<keyword evidence="1" id="KW-0812">Transmembrane</keyword>
<proteinExistence type="predicted"/>
<reference evidence="3 4" key="1">
    <citation type="journal article" date="2016" name="Nat. Commun.">
        <title>Thousands of microbial genomes shed light on interconnected biogeochemical processes in an aquifer system.</title>
        <authorList>
            <person name="Anantharaman K."/>
            <person name="Brown C.T."/>
            <person name="Hug L.A."/>
            <person name="Sharon I."/>
            <person name="Castelle C.J."/>
            <person name="Probst A.J."/>
            <person name="Thomas B.C."/>
            <person name="Singh A."/>
            <person name="Wilkins M.J."/>
            <person name="Karaoz U."/>
            <person name="Brodie E.L."/>
            <person name="Williams K.H."/>
            <person name="Hubbard S.S."/>
            <person name="Banfield J.F."/>
        </authorList>
    </citation>
    <scope>NUCLEOTIDE SEQUENCE [LARGE SCALE GENOMIC DNA]</scope>
</reference>
<evidence type="ECO:0000256" key="1">
    <source>
        <dbReference type="SAM" id="Phobius"/>
    </source>
</evidence>
<dbReference type="Pfam" id="PF12146">
    <property type="entry name" value="Hydrolase_4"/>
    <property type="match status" value="1"/>
</dbReference>
<evidence type="ECO:0000313" key="4">
    <source>
        <dbReference type="Proteomes" id="UP000176923"/>
    </source>
</evidence>
<feature type="transmembrane region" description="Helical" evidence="1">
    <location>
        <begin position="6"/>
        <end position="24"/>
    </location>
</feature>
<name>A0A1F5ZJB0_9BACT</name>